<evidence type="ECO:0000313" key="3">
    <source>
        <dbReference type="Proteomes" id="UP000317036"/>
    </source>
</evidence>
<organism evidence="2 3">
    <name type="scientific">Paenibacillus cremeus</name>
    <dbReference type="NCBI Taxonomy" id="2163881"/>
    <lineage>
        <taxon>Bacteria</taxon>
        <taxon>Bacillati</taxon>
        <taxon>Bacillota</taxon>
        <taxon>Bacilli</taxon>
        <taxon>Bacillales</taxon>
        <taxon>Paenibacillaceae</taxon>
        <taxon>Paenibacillus</taxon>
    </lineage>
</organism>
<comment type="caution">
    <text evidence="2">The sequence shown here is derived from an EMBL/GenBank/DDBJ whole genome shotgun (WGS) entry which is preliminary data.</text>
</comment>
<name>A0A559KCT0_9BACL</name>
<keyword evidence="1" id="KW-0175">Coiled coil</keyword>
<proteinExistence type="predicted"/>
<feature type="coiled-coil region" evidence="1">
    <location>
        <begin position="94"/>
        <end position="126"/>
    </location>
</feature>
<evidence type="ECO:0000256" key="1">
    <source>
        <dbReference type="SAM" id="Coils"/>
    </source>
</evidence>
<sequence length="138" mass="16619">MLEIRSNGSKWYGQELDTIEDLMKVLSEYPLDATFEKYGNFVTEFKPAKGWRPENEKYKGCTSFFGNFHTYSHVFSIITDELELIDRLTAAIRENQQTEAYKQARIEVEERERQIEEEREKRMERLTENQRMRMQFTV</sequence>
<dbReference type="Proteomes" id="UP000317036">
    <property type="component" value="Unassembled WGS sequence"/>
</dbReference>
<accession>A0A559KCT0</accession>
<gene>
    <name evidence="2" type="ORF">FPZ49_11170</name>
</gene>
<evidence type="ECO:0000313" key="2">
    <source>
        <dbReference type="EMBL" id="TVY09924.1"/>
    </source>
</evidence>
<dbReference type="OrthoDB" id="2886357at2"/>
<dbReference type="EMBL" id="VNJI01000011">
    <property type="protein sequence ID" value="TVY09924.1"/>
    <property type="molecule type" value="Genomic_DNA"/>
</dbReference>
<protein>
    <submittedName>
        <fullName evidence="2">Uncharacterized protein</fullName>
    </submittedName>
</protein>
<keyword evidence="3" id="KW-1185">Reference proteome</keyword>
<dbReference type="AlphaFoldDB" id="A0A559KCT0"/>
<dbReference type="RefSeq" id="WP_144846514.1">
    <property type="nucleotide sequence ID" value="NZ_VNJI01000011.1"/>
</dbReference>
<reference evidence="2 3" key="1">
    <citation type="submission" date="2019-07" db="EMBL/GenBank/DDBJ databases">
        <authorList>
            <person name="Kim J."/>
        </authorList>
    </citation>
    <scope>NUCLEOTIDE SEQUENCE [LARGE SCALE GENOMIC DNA]</scope>
    <source>
        <strain evidence="2 3">JC52</strain>
    </source>
</reference>